<comment type="caution">
    <text evidence="3">The sequence shown here is derived from an EMBL/GenBank/DDBJ whole genome shotgun (WGS) entry which is preliminary data.</text>
</comment>
<dbReference type="CDD" id="cd00293">
    <property type="entry name" value="USP-like"/>
    <property type="match status" value="1"/>
</dbReference>
<evidence type="ECO:0000313" key="3">
    <source>
        <dbReference type="EMBL" id="MDT7827413.1"/>
    </source>
</evidence>
<dbReference type="Gene3D" id="3.40.50.12370">
    <property type="match status" value="1"/>
</dbReference>
<sequence>MDKRILLPTDFSKNALNAVRYALKLYADHDCNFYFLHVFPVDGYHVDNPIMLTEPDEKAFEKAKKNSEDEFKKLMKTLQREPENPKHRYHTISTNDSLIESTKDLIRKKDIDIIIMGTQGTTGSRTVIFGTNTINMMEAITVCPVLSIPEFTNPEPPNEIVFPTDYKSVFKRRELKHLMEISRMHNIGIRILHIEEEKELSKEQQESKDLLESIFKELDHSFHTLSDVKVHAGINAFIESRDSEMIAFLNKKSGFFHNILSKPLVQELGYHSKIPVLALNDVL</sequence>
<dbReference type="SUPFAM" id="SSF52402">
    <property type="entry name" value="Adenine nucleotide alpha hydrolases-like"/>
    <property type="match status" value="2"/>
</dbReference>
<feature type="domain" description="UspA" evidence="2">
    <location>
        <begin position="3"/>
        <end position="146"/>
    </location>
</feature>
<dbReference type="RefSeq" id="WP_314012320.1">
    <property type="nucleotide sequence ID" value="NZ_JAVTTP010000001.1"/>
</dbReference>
<reference evidence="3 4" key="1">
    <citation type="submission" date="2023-09" db="EMBL/GenBank/DDBJ databases">
        <title>Novel taxa isolated from Blanes Bay.</title>
        <authorList>
            <person name="Rey-Velasco X."/>
            <person name="Lucena T."/>
        </authorList>
    </citation>
    <scope>NUCLEOTIDE SEQUENCE [LARGE SCALE GENOMIC DNA]</scope>
    <source>
        <strain evidence="3 4">S334</strain>
    </source>
</reference>
<evidence type="ECO:0000256" key="1">
    <source>
        <dbReference type="ARBA" id="ARBA00008791"/>
    </source>
</evidence>
<keyword evidence="4" id="KW-1185">Reference proteome</keyword>
<protein>
    <submittedName>
        <fullName evidence="3">Universal stress protein</fullName>
    </submittedName>
</protein>
<organism evidence="3 4">
    <name type="scientific">Pricia mediterranea</name>
    <dbReference type="NCBI Taxonomy" id="3076079"/>
    <lineage>
        <taxon>Bacteria</taxon>
        <taxon>Pseudomonadati</taxon>
        <taxon>Bacteroidota</taxon>
        <taxon>Flavobacteriia</taxon>
        <taxon>Flavobacteriales</taxon>
        <taxon>Flavobacteriaceae</taxon>
        <taxon>Pricia</taxon>
    </lineage>
</organism>
<proteinExistence type="inferred from homology"/>
<accession>A0ABU3L1X8</accession>
<dbReference type="Pfam" id="PF00582">
    <property type="entry name" value="Usp"/>
    <property type="match status" value="1"/>
</dbReference>
<evidence type="ECO:0000313" key="4">
    <source>
        <dbReference type="Proteomes" id="UP001250656"/>
    </source>
</evidence>
<comment type="similarity">
    <text evidence="1">Belongs to the universal stress protein A family.</text>
</comment>
<dbReference type="InterPro" id="IPR006016">
    <property type="entry name" value="UspA"/>
</dbReference>
<dbReference type="EMBL" id="JAVTTP010000001">
    <property type="protein sequence ID" value="MDT7827413.1"/>
    <property type="molecule type" value="Genomic_DNA"/>
</dbReference>
<dbReference type="PRINTS" id="PR01438">
    <property type="entry name" value="UNVRSLSTRESS"/>
</dbReference>
<evidence type="ECO:0000259" key="2">
    <source>
        <dbReference type="Pfam" id="PF00582"/>
    </source>
</evidence>
<dbReference type="PANTHER" id="PTHR46268">
    <property type="entry name" value="STRESS RESPONSE PROTEIN NHAX"/>
    <property type="match status" value="1"/>
</dbReference>
<gene>
    <name evidence="3" type="ORF">RQM65_01890</name>
</gene>
<dbReference type="Proteomes" id="UP001250656">
    <property type="component" value="Unassembled WGS sequence"/>
</dbReference>
<name>A0ABU3L1X8_9FLAO</name>
<dbReference type="InterPro" id="IPR006015">
    <property type="entry name" value="Universal_stress_UspA"/>
</dbReference>
<dbReference type="PANTHER" id="PTHR46268:SF6">
    <property type="entry name" value="UNIVERSAL STRESS PROTEIN UP12"/>
    <property type="match status" value="1"/>
</dbReference>